<gene>
    <name evidence="17" type="ORF">SAMN05660462_00204</name>
</gene>
<evidence type="ECO:0000256" key="2">
    <source>
        <dbReference type="ARBA" id="ARBA00004752"/>
    </source>
</evidence>
<comment type="similarity">
    <text evidence="3 15">Belongs to the peptidase S11 family.</text>
</comment>
<dbReference type="GO" id="GO:0009002">
    <property type="term" value="F:serine-type D-Ala-D-Ala carboxypeptidase activity"/>
    <property type="evidence" value="ECO:0007669"/>
    <property type="project" value="UniProtKB-EC"/>
</dbReference>
<name>A0A1H3KB74_9FIRM</name>
<evidence type="ECO:0000256" key="9">
    <source>
        <dbReference type="ARBA" id="ARBA00022960"/>
    </source>
</evidence>
<evidence type="ECO:0000313" key="18">
    <source>
        <dbReference type="Proteomes" id="UP000198625"/>
    </source>
</evidence>
<dbReference type="PRINTS" id="PR00725">
    <property type="entry name" value="DADACBPTASE1"/>
</dbReference>
<evidence type="ECO:0000256" key="13">
    <source>
        <dbReference type="PIRSR" id="PIRSR618044-1"/>
    </source>
</evidence>
<dbReference type="Pfam" id="PF00768">
    <property type="entry name" value="Peptidase_S11"/>
    <property type="match status" value="1"/>
</dbReference>
<evidence type="ECO:0000256" key="14">
    <source>
        <dbReference type="PIRSR" id="PIRSR618044-2"/>
    </source>
</evidence>
<dbReference type="Gene3D" id="2.60.410.10">
    <property type="entry name" value="D-Ala-D-Ala carboxypeptidase, C-terminal domain"/>
    <property type="match status" value="1"/>
</dbReference>
<dbReference type="InterPro" id="IPR001967">
    <property type="entry name" value="Peptidase_S11_N"/>
</dbReference>
<feature type="binding site" evidence="14">
    <location>
        <position position="218"/>
    </location>
    <ligand>
        <name>substrate</name>
    </ligand>
</feature>
<keyword evidence="5 17" id="KW-0121">Carboxypeptidase</keyword>
<keyword evidence="18" id="KW-1185">Reference proteome</keyword>
<dbReference type="Pfam" id="PF07943">
    <property type="entry name" value="PBP5_C"/>
    <property type="match status" value="1"/>
</dbReference>
<protein>
    <recommendedName>
        <fullName evidence="4">serine-type D-Ala-D-Ala carboxypeptidase</fullName>
        <ecNumber evidence="4">3.4.16.4</ecNumber>
    </recommendedName>
</protein>
<dbReference type="AlphaFoldDB" id="A0A1H3KB74"/>
<evidence type="ECO:0000259" key="16">
    <source>
        <dbReference type="SMART" id="SM00936"/>
    </source>
</evidence>
<dbReference type="EC" id="3.4.16.4" evidence="4"/>
<comment type="function">
    <text evidence="1">Removes C-terminal D-alanyl residues from sugar-peptide cell wall precursors.</text>
</comment>
<dbReference type="GO" id="GO:0008360">
    <property type="term" value="P:regulation of cell shape"/>
    <property type="evidence" value="ECO:0007669"/>
    <property type="project" value="UniProtKB-KW"/>
</dbReference>
<reference evidence="17 18" key="1">
    <citation type="submission" date="2016-10" db="EMBL/GenBank/DDBJ databases">
        <authorList>
            <person name="de Groot N.N."/>
        </authorList>
    </citation>
    <scope>NUCLEOTIDE SEQUENCE [LARGE SCALE GENOMIC DNA]</scope>
    <source>
        <strain evidence="17 18">DSM 21650</strain>
    </source>
</reference>
<dbReference type="InterPro" id="IPR012338">
    <property type="entry name" value="Beta-lactam/transpept-like"/>
</dbReference>
<evidence type="ECO:0000256" key="7">
    <source>
        <dbReference type="ARBA" id="ARBA00022729"/>
    </source>
</evidence>
<dbReference type="InterPro" id="IPR018044">
    <property type="entry name" value="Peptidase_S11"/>
</dbReference>
<dbReference type="EMBL" id="FNQE01000001">
    <property type="protein sequence ID" value="SDY49420.1"/>
    <property type="molecule type" value="Genomic_DNA"/>
</dbReference>
<evidence type="ECO:0000256" key="3">
    <source>
        <dbReference type="ARBA" id="ARBA00007164"/>
    </source>
</evidence>
<evidence type="ECO:0000256" key="4">
    <source>
        <dbReference type="ARBA" id="ARBA00012448"/>
    </source>
</evidence>
<feature type="active site" description="Proton acceptor" evidence="13">
    <location>
        <position position="62"/>
    </location>
</feature>
<dbReference type="GO" id="GO:0006508">
    <property type="term" value="P:proteolysis"/>
    <property type="evidence" value="ECO:0007669"/>
    <property type="project" value="UniProtKB-KW"/>
</dbReference>
<keyword evidence="9" id="KW-0133">Cell shape</keyword>
<keyword evidence="6" id="KW-0645">Protease</keyword>
<feature type="active site" description="Acyl-ester intermediate" evidence="13">
    <location>
        <position position="59"/>
    </location>
</feature>
<evidence type="ECO:0000256" key="5">
    <source>
        <dbReference type="ARBA" id="ARBA00022645"/>
    </source>
</evidence>
<evidence type="ECO:0000256" key="1">
    <source>
        <dbReference type="ARBA" id="ARBA00003217"/>
    </source>
</evidence>
<keyword evidence="10" id="KW-0573">Peptidoglycan synthesis</keyword>
<dbReference type="STRING" id="415015.SAMN05660462_00204"/>
<dbReference type="PANTHER" id="PTHR21581">
    <property type="entry name" value="D-ALANYL-D-ALANINE CARBOXYPEPTIDASE"/>
    <property type="match status" value="1"/>
</dbReference>
<feature type="domain" description="Peptidase S11 D-Ala-D-Ala carboxypeptidase A C-terminal" evidence="16">
    <location>
        <begin position="265"/>
        <end position="355"/>
    </location>
</feature>
<dbReference type="InterPro" id="IPR037167">
    <property type="entry name" value="Peptidase_S11_C_sf"/>
</dbReference>
<dbReference type="SUPFAM" id="SSF56601">
    <property type="entry name" value="beta-lactamase/transpeptidase-like"/>
    <property type="match status" value="1"/>
</dbReference>
<dbReference type="RefSeq" id="WP_208975163.1">
    <property type="nucleotide sequence ID" value="NZ_FNQE01000001.1"/>
</dbReference>
<dbReference type="Proteomes" id="UP000198625">
    <property type="component" value="Unassembled WGS sequence"/>
</dbReference>
<evidence type="ECO:0000256" key="10">
    <source>
        <dbReference type="ARBA" id="ARBA00022984"/>
    </source>
</evidence>
<evidence type="ECO:0000256" key="12">
    <source>
        <dbReference type="ARBA" id="ARBA00034000"/>
    </source>
</evidence>
<comment type="catalytic activity">
    <reaction evidence="12">
        <text>Preferential cleavage: (Ac)2-L-Lys-D-Ala-|-D-Ala. Also transpeptidation of peptidyl-alanyl moieties that are N-acyl substituents of D-alanine.</text>
        <dbReference type="EC" id="3.4.16.4"/>
    </reaction>
</comment>
<evidence type="ECO:0000256" key="11">
    <source>
        <dbReference type="ARBA" id="ARBA00023316"/>
    </source>
</evidence>
<evidence type="ECO:0000313" key="17">
    <source>
        <dbReference type="EMBL" id="SDY49420.1"/>
    </source>
</evidence>
<keyword evidence="7" id="KW-0732">Signal</keyword>
<dbReference type="InterPro" id="IPR015956">
    <property type="entry name" value="Peniciliin-bd_prot_C_sf"/>
</dbReference>
<feature type="active site" evidence="13">
    <location>
        <position position="114"/>
    </location>
</feature>
<evidence type="ECO:0000256" key="6">
    <source>
        <dbReference type="ARBA" id="ARBA00022670"/>
    </source>
</evidence>
<accession>A0A1H3KB74</accession>
<dbReference type="InterPro" id="IPR012907">
    <property type="entry name" value="Peptidase_S11_C"/>
</dbReference>
<dbReference type="GO" id="GO:0071555">
    <property type="term" value="P:cell wall organization"/>
    <property type="evidence" value="ECO:0007669"/>
    <property type="project" value="UniProtKB-KW"/>
</dbReference>
<dbReference type="SMART" id="SM00936">
    <property type="entry name" value="PBP5_C"/>
    <property type="match status" value="1"/>
</dbReference>
<evidence type="ECO:0000256" key="15">
    <source>
        <dbReference type="RuleBase" id="RU004016"/>
    </source>
</evidence>
<organism evidence="17 18">
    <name type="scientific">Proteiniborus ethanoligenes</name>
    <dbReference type="NCBI Taxonomy" id="415015"/>
    <lineage>
        <taxon>Bacteria</taxon>
        <taxon>Bacillati</taxon>
        <taxon>Bacillota</taxon>
        <taxon>Clostridia</taxon>
        <taxon>Eubacteriales</taxon>
        <taxon>Proteiniborus</taxon>
    </lineage>
</organism>
<comment type="pathway">
    <text evidence="2">Cell wall biogenesis; peptidoglycan biosynthesis.</text>
</comment>
<proteinExistence type="inferred from homology"/>
<dbReference type="PANTHER" id="PTHR21581:SF33">
    <property type="entry name" value="D-ALANYL-D-ALANINE CARBOXYPEPTIDASE DACB"/>
    <property type="match status" value="1"/>
</dbReference>
<dbReference type="Gene3D" id="3.40.710.10">
    <property type="entry name" value="DD-peptidase/beta-lactamase superfamily"/>
    <property type="match status" value="1"/>
</dbReference>
<sequence>MDKYSRFKIASILFIMVALILTTGFTYPSPSADSAILIDSVTGRVMYSLNPNLKKPMASTTKIMTALLAIEHGDLNSKVKVKKSSVGIEGSSIYLMENEEVLLKDMIYGLMLRSGNDAAVAIAEHISGSVDEFVKLMNKRAKEIGANNTNFVNPHGLHHQDHYSTAYDLAIITREGMKQDFFREVSKTKLWVADRDINQYFYNKNDVLWEYKGGDGVKIGYTKASGRCLVASATRDEMQLISVVINDGNWFNDCYEMLNYGFENFKPALLLSKGQFLKEIQIINGDKEKYNALYDSDLIIPLKEGEKDKIKILVNLPDTIPAPVEKCKKLGNILVFLEGKLLYTKEIESSVDIKNKNVNLSIIDFLYKIFK</sequence>
<keyword evidence="11" id="KW-0961">Cell wall biogenesis/degradation</keyword>
<dbReference type="GO" id="GO:0009252">
    <property type="term" value="P:peptidoglycan biosynthetic process"/>
    <property type="evidence" value="ECO:0007669"/>
    <property type="project" value="UniProtKB-UniPathway"/>
</dbReference>
<keyword evidence="8" id="KW-0378">Hydrolase</keyword>
<dbReference type="UniPathway" id="UPA00219"/>
<dbReference type="SUPFAM" id="SSF69189">
    <property type="entry name" value="Penicillin-binding protein associated domain"/>
    <property type="match status" value="1"/>
</dbReference>
<evidence type="ECO:0000256" key="8">
    <source>
        <dbReference type="ARBA" id="ARBA00022801"/>
    </source>
</evidence>